<dbReference type="EMBL" id="CP014504">
    <property type="protein sequence ID" value="AMP96979.1"/>
    <property type="molecule type" value="Genomic_DNA"/>
</dbReference>
<dbReference type="PANTHER" id="PTHR31126">
    <property type="entry name" value="TYROSINE-PROTEIN PHOSPHATASE"/>
    <property type="match status" value="1"/>
</dbReference>
<dbReference type="PATRIC" id="fig|188932.3.peg.4"/>
<comment type="similarity">
    <text evidence="1">Belongs to the protein-tyrosine phosphatase family.</text>
</comment>
<keyword evidence="2" id="KW-0732">Signal</keyword>
<feature type="signal peptide" evidence="2">
    <location>
        <begin position="1"/>
        <end position="19"/>
    </location>
</feature>
<dbReference type="GO" id="GO:0004721">
    <property type="term" value="F:phosphoprotein phosphatase activity"/>
    <property type="evidence" value="ECO:0007669"/>
    <property type="project" value="InterPro"/>
</dbReference>
<evidence type="ECO:0000256" key="1">
    <source>
        <dbReference type="ARBA" id="ARBA00009580"/>
    </source>
</evidence>
<dbReference type="Proteomes" id="UP000071561">
    <property type="component" value="Chromosome"/>
</dbReference>
<dbReference type="InterPro" id="IPR029021">
    <property type="entry name" value="Prot-tyrosine_phosphatase-like"/>
</dbReference>
<gene>
    <name evidence="3" type="ORF">AY601_0004</name>
</gene>
<dbReference type="PROSITE" id="PS00383">
    <property type="entry name" value="TYR_PHOSPHATASE_1"/>
    <property type="match status" value="1"/>
</dbReference>
<keyword evidence="4" id="KW-1185">Reference proteome</keyword>
<dbReference type="AlphaFoldDB" id="A0A127V710"/>
<evidence type="ECO:0000313" key="4">
    <source>
        <dbReference type="Proteomes" id="UP000071561"/>
    </source>
</evidence>
<feature type="chain" id="PRO_5007280162" evidence="2">
    <location>
        <begin position="20"/>
        <end position="270"/>
    </location>
</feature>
<reference evidence="3 4" key="1">
    <citation type="submission" date="2016-03" db="EMBL/GenBank/DDBJ databases">
        <title>Complete genome sequence of Pedobacter cryoconitis PAMC 27485.</title>
        <authorList>
            <person name="Lee J."/>
            <person name="Kim O.-S."/>
        </authorList>
    </citation>
    <scope>NUCLEOTIDE SEQUENCE [LARGE SCALE GENOMIC DNA]</scope>
    <source>
        <strain evidence="3 4">PAMC 27485</strain>
    </source>
</reference>
<dbReference type="PANTHER" id="PTHR31126:SF1">
    <property type="entry name" value="TYROSINE SPECIFIC PROTEIN PHOSPHATASES DOMAIN-CONTAINING PROTEIN"/>
    <property type="match status" value="1"/>
</dbReference>
<dbReference type="InterPro" id="IPR026893">
    <property type="entry name" value="Tyr/Ser_Pase_IphP-type"/>
</dbReference>
<proteinExistence type="inferred from homology"/>
<dbReference type="Pfam" id="PF13350">
    <property type="entry name" value="Y_phosphatase3"/>
    <property type="match status" value="1"/>
</dbReference>
<evidence type="ECO:0000313" key="3">
    <source>
        <dbReference type="EMBL" id="AMP96979.1"/>
    </source>
</evidence>
<dbReference type="RefSeq" id="WP_068394973.1">
    <property type="nucleotide sequence ID" value="NZ_CP014504.1"/>
</dbReference>
<evidence type="ECO:0000256" key="2">
    <source>
        <dbReference type="SAM" id="SignalP"/>
    </source>
</evidence>
<name>A0A127V710_9SPHI</name>
<sequence precursor="true">MKAIVVLFFSALASLQASGVTVNDTTRLVPVQGAVNFRDLGGYQTNEGKQVKWGKVYRSAEISKLTDADLKLLAQKHIKSVVDFRSDEEVAKAKDRLPAGASYLQLAAGSESLGNIMAILPKLNDGDSLMISFYSQTAHLKDKYKPFFQELLKMPDTDALLFHCTAGKDRTGIGAALFLHAVGVPDETILQDYLATNEYRKAENEKMVKMMIQFGIKEEVARDMAGVKPEYLIATVKAITQQYGSIDQFMTEELGLKADDIALLKKKYTN</sequence>
<protein>
    <submittedName>
        <fullName evidence="3">Protein tyrosine/serine phosphatase</fullName>
    </submittedName>
</protein>
<dbReference type="OrthoDB" id="1188001at2"/>
<dbReference type="KEGG" id="pcm:AY601_0004"/>
<organism evidence="3 4">
    <name type="scientific">Pedobacter cryoconitis</name>
    <dbReference type="NCBI Taxonomy" id="188932"/>
    <lineage>
        <taxon>Bacteria</taxon>
        <taxon>Pseudomonadati</taxon>
        <taxon>Bacteroidota</taxon>
        <taxon>Sphingobacteriia</taxon>
        <taxon>Sphingobacteriales</taxon>
        <taxon>Sphingobacteriaceae</taxon>
        <taxon>Pedobacter</taxon>
    </lineage>
</organism>
<dbReference type="InterPro" id="IPR016130">
    <property type="entry name" value="Tyr_Pase_AS"/>
</dbReference>
<dbReference type="Gene3D" id="3.90.190.10">
    <property type="entry name" value="Protein tyrosine phosphatase superfamily"/>
    <property type="match status" value="1"/>
</dbReference>
<dbReference type="SUPFAM" id="SSF52799">
    <property type="entry name" value="(Phosphotyrosine protein) phosphatases II"/>
    <property type="match status" value="1"/>
</dbReference>
<accession>A0A127V710</accession>